<feature type="repeat" description="ANK" evidence="3">
    <location>
        <begin position="683"/>
        <end position="715"/>
    </location>
</feature>
<accession>A0A439CXI1</accession>
<feature type="repeat" description="ANK" evidence="3">
    <location>
        <begin position="539"/>
        <end position="567"/>
    </location>
</feature>
<protein>
    <submittedName>
        <fullName evidence="4">Uncharacterized protein</fullName>
    </submittedName>
</protein>
<evidence type="ECO:0000256" key="2">
    <source>
        <dbReference type="ARBA" id="ARBA00023043"/>
    </source>
</evidence>
<proteinExistence type="predicted"/>
<dbReference type="Pfam" id="PF12796">
    <property type="entry name" value="Ank_2"/>
    <property type="match status" value="5"/>
</dbReference>
<name>A0A439CXI1_9PEZI</name>
<feature type="repeat" description="ANK" evidence="3">
    <location>
        <begin position="755"/>
        <end position="787"/>
    </location>
</feature>
<keyword evidence="5" id="KW-1185">Reference proteome</keyword>
<dbReference type="PANTHER" id="PTHR24123">
    <property type="entry name" value="ANKYRIN REPEAT-CONTAINING"/>
    <property type="match status" value="1"/>
</dbReference>
<dbReference type="InterPro" id="IPR036770">
    <property type="entry name" value="Ankyrin_rpt-contain_sf"/>
</dbReference>
<feature type="repeat" description="ANK" evidence="3">
    <location>
        <begin position="788"/>
        <end position="809"/>
    </location>
</feature>
<dbReference type="InterPro" id="IPR002110">
    <property type="entry name" value="Ankyrin_rpt"/>
</dbReference>
<keyword evidence="1" id="KW-0677">Repeat</keyword>
<dbReference type="PANTHER" id="PTHR24123:SF33">
    <property type="entry name" value="PROTEIN HOS4"/>
    <property type="match status" value="1"/>
</dbReference>
<feature type="repeat" description="ANK" evidence="3">
    <location>
        <begin position="855"/>
        <end position="889"/>
    </location>
</feature>
<dbReference type="Gene3D" id="1.25.40.20">
    <property type="entry name" value="Ankyrin repeat-containing domain"/>
    <property type="match status" value="2"/>
</dbReference>
<feature type="repeat" description="ANK" evidence="3">
    <location>
        <begin position="649"/>
        <end position="681"/>
    </location>
</feature>
<reference evidence="4 5" key="1">
    <citation type="submission" date="2018-12" db="EMBL/GenBank/DDBJ databases">
        <title>Draft genome sequence of Xylaria grammica IHI A82.</title>
        <authorList>
            <person name="Buettner E."/>
            <person name="Kellner H."/>
        </authorList>
    </citation>
    <scope>NUCLEOTIDE SEQUENCE [LARGE SCALE GENOMIC DNA]</scope>
    <source>
        <strain evidence="4 5">IHI A82</strain>
    </source>
</reference>
<dbReference type="Proteomes" id="UP000286045">
    <property type="component" value="Unassembled WGS sequence"/>
</dbReference>
<feature type="repeat" description="ANK" evidence="3">
    <location>
        <begin position="376"/>
        <end position="408"/>
    </location>
</feature>
<evidence type="ECO:0000256" key="3">
    <source>
        <dbReference type="PROSITE-ProRule" id="PRU00023"/>
    </source>
</evidence>
<organism evidence="4 5">
    <name type="scientific">Xylaria grammica</name>
    <dbReference type="NCBI Taxonomy" id="363999"/>
    <lineage>
        <taxon>Eukaryota</taxon>
        <taxon>Fungi</taxon>
        <taxon>Dikarya</taxon>
        <taxon>Ascomycota</taxon>
        <taxon>Pezizomycotina</taxon>
        <taxon>Sordariomycetes</taxon>
        <taxon>Xylariomycetidae</taxon>
        <taxon>Xylariales</taxon>
        <taxon>Xylariaceae</taxon>
        <taxon>Xylaria</taxon>
    </lineage>
</organism>
<dbReference type="SUPFAM" id="SSF48403">
    <property type="entry name" value="Ankyrin repeat"/>
    <property type="match status" value="2"/>
</dbReference>
<evidence type="ECO:0000313" key="5">
    <source>
        <dbReference type="Proteomes" id="UP000286045"/>
    </source>
</evidence>
<dbReference type="InterPro" id="IPR051165">
    <property type="entry name" value="Multifunctional_ANK_Repeat"/>
</dbReference>
<dbReference type="PROSITE" id="PS50297">
    <property type="entry name" value="ANK_REP_REGION"/>
    <property type="match status" value="5"/>
</dbReference>
<dbReference type="SMART" id="SM00248">
    <property type="entry name" value="ANK"/>
    <property type="match status" value="16"/>
</dbReference>
<keyword evidence="2 3" id="KW-0040">ANK repeat</keyword>
<dbReference type="AlphaFoldDB" id="A0A439CXI1"/>
<gene>
    <name evidence="4" type="ORF">EKO27_g8347</name>
</gene>
<dbReference type="STRING" id="363999.A0A439CXI1"/>
<feature type="repeat" description="ANK" evidence="3">
    <location>
        <begin position="822"/>
        <end position="854"/>
    </location>
</feature>
<dbReference type="PROSITE" id="PS50088">
    <property type="entry name" value="ANK_REPEAT"/>
    <property type="match status" value="8"/>
</dbReference>
<evidence type="ECO:0000256" key="1">
    <source>
        <dbReference type="ARBA" id="ARBA00022737"/>
    </source>
</evidence>
<comment type="caution">
    <text evidence="4">The sequence shown here is derived from an EMBL/GenBank/DDBJ whole genome shotgun (WGS) entry which is preliminary data.</text>
</comment>
<dbReference type="EMBL" id="RYZI01000310">
    <property type="protein sequence ID" value="RWA06747.1"/>
    <property type="molecule type" value="Genomic_DNA"/>
</dbReference>
<evidence type="ECO:0000313" key="4">
    <source>
        <dbReference type="EMBL" id="RWA06747.1"/>
    </source>
</evidence>
<sequence>MQWQVNWEKLAARPGFENGATAKAYYEPPLDRDNPGYANLSTCITIKDIKVALKTLPRSLSSTYTATLNDIDEMHREYAIKILVWLAISQTPLNIKEAADILTINFEDEGHPTFDADLRMPDPTDIVAICTTLIDATTIRRVRPNGKVIETTELRLAHYTVKEYLLSDIFQAVPHMMFSARQDLYTFAAKTSLSYLLQLQEALTSKLYRHWPLSRHAAEFWIYYYLHAREDSAMERLSMELLKDNGDTEPYRNWWRLVDLDKPWIPPNLKRDDAPKPIYYMSSKGVLPLVKQLLSSGADPKSVGNVHGDCLQAAAYHGHSLVVQTLLDAGAEPNKDFRYSRIYSNSLIAASAAGHVDIVERLLQHGANPNTFRVVSHGSALTEAARRNHLDVIRALIDAGAYPNKYHRKPRGVNPIEAAAKRGYTDALALMLPKASEETASAGLHAAYRHGDPELVKVFAKHLPDTTMAYAAAMGQHDPVTALLERGAKPEAKSNPVYLYENTESSALVEACAKGHLAIAEELIKHGAGVNAFSGYGPALQIAAYKGHMTIVTTLVEHGASLTNGDGSYGGPVQAAVLGGHLDILQYIINARADINMPAGDTQISVGLASGSPLMAAIQTANTQAVDWLINHGADVSLALIPSSSGWRTMSSPLEVAAAKGNVEIIRRLLEASADQNQKIEGHSAEALFSAVENGNVEIVRILLAAGADPNTSDGRHDITMYPLTKACMKTDTDIVRELLKAGADPRRYSQFRERNEPPIHTAASEGTGEMIRLLVDYGADINEQLDEGETPLHCAARHNNAEAARTLLFDLHADTALGLKNSSLPIHTAASRGKLDCMPIFVEAGIDINIRNTGGRTPLHWAAASEIPLPDMVGWLMANGADGNLEELETGLTARDLAIIMQKRDPHWWKEERAELLEMLDRRTVEEDV</sequence>